<dbReference type="SMART" id="SM00406">
    <property type="entry name" value="IGv"/>
    <property type="match status" value="1"/>
</dbReference>
<sequence length="121" mass="13432">SSEQQMCLGCVTVSQIPQESLEPNGSEITLTCQHNDATYSYMYWYQQQRGQGLQLMFYSIVFNAPVFETGIQKERYAFERLSAQPEDTAVYFCAASQHSGPSSPRSLSKTASVLLGESVGN</sequence>
<reference evidence="4" key="2">
    <citation type="submission" date="2025-08" db="UniProtKB">
        <authorList>
            <consortium name="Ensembl"/>
        </authorList>
    </citation>
    <scope>IDENTIFICATION</scope>
</reference>
<dbReference type="InterPro" id="IPR013106">
    <property type="entry name" value="Ig_V-set"/>
</dbReference>
<evidence type="ECO:0000256" key="1">
    <source>
        <dbReference type="ARBA" id="ARBA00022729"/>
    </source>
</evidence>
<dbReference type="OrthoDB" id="9049585at2759"/>
<feature type="domain" description="Ig-like" evidence="3">
    <location>
        <begin position="11"/>
        <end position="108"/>
    </location>
</feature>
<dbReference type="InterPro" id="IPR013783">
    <property type="entry name" value="Ig-like_fold"/>
</dbReference>
<name>A0A8C9V002_SCLFO</name>
<dbReference type="Proteomes" id="UP000694397">
    <property type="component" value="Chromosome 11"/>
</dbReference>
<reference evidence="4 5" key="1">
    <citation type="submission" date="2019-04" db="EMBL/GenBank/DDBJ databases">
        <authorList>
            <consortium name="Wellcome Sanger Institute Data Sharing"/>
        </authorList>
    </citation>
    <scope>NUCLEOTIDE SEQUENCE [LARGE SCALE GENOMIC DNA]</scope>
</reference>
<dbReference type="AlphaFoldDB" id="A0A8C9V002"/>
<dbReference type="Ensembl" id="ENSSFOT00015010500.2">
    <property type="protein sequence ID" value="ENSSFOP00015010359.2"/>
    <property type="gene ID" value="ENSSFOG00015006726.2"/>
</dbReference>
<dbReference type="InterPro" id="IPR036179">
    <property type="entry name" value="Ig-like_dom_sf"/>
</dbReference>
<dbReference type="InterPro" id="IPR007110">
    <property type="entry name" value="Ig-like_dom"/>
</dbReference>
<dbReference type="PANTHER" id="PTHR23268">
    <property type="entry name" value="T-CELL RECEPTOR BETA CHAIN"/>
    <property type="match status" value="1"/>
</dbReference>
<dbReference type="PROSITE" id="PS50835">
    <property type="entry name" value="IG_LIKE"/>
    <property type="match status" value="1"/>
</dbReference>
<organism evidence="4 5">
    <name type="scientific">Scleropages formosus</name>
    <name type="common">Asian bonytongue</name>
    <name type="synonym">Osteoglossum formosum</name>
    <dbReference type="NCBI Taxonomy" id="113540"/>
    <lineage>
        <taxon>Eukaryota</taxon>
        <taxon>Metazoa</taxon>
        <taxon>Chordata</taxon>
        <taxon>Craniata</taxon>
        <taxon>Vertebrata</taxon>
        <taxon>Euteleostomi</taxon>
        <taxon>Actinopterygii</taxon>
        <taxon>Neopterygii</taxon>
        <taxon>Teleostei</taxon>
        <taxon>Osteoglossocephala</taxon>
        <taxon>Osteoglossomorpha</taxon>
        <taxon>Osteoglossiformes</taxon>
        <taxon>Osteoglossidae</taxon>
        <taxon>Scleropages</taxon>
    </lineage>
</organism>
<dbReference type="Gene3D" id="2.60.40.10">
    <property type="entry name" value="Immunoglobulins"/>
    <property type="match status" value="1"/>
</dbReference>
<evidence type="ECO:0000313" key="5">
    <source>
        <dbReference type="Proteomes" id="UP000694397"/>
    </source>
</evidence>
<dbReference type="GO" id="GO:0002376">
    <property type="term" value="P:immune system process"/>
    <property type="evidence" value="ECO:0007669"/>
    <property type="project" value="UniProtKB-KW"/>
</dbReference>
<keyword evidence="2" id="KW-0391">Immunity</keyword>
<keyword evidence="5" id="KW-1185">Reference proteome</keyword>
<protein>
    <recommendedName>
        <fullName evidence="3">Ig-like domain-containing protein</fullName>
    </recommendedName>
</protein>
<dbReference type="GO" id="GO:0007166">
    <property type="term" value="P:cell surface receptor signaling pathway"/>
    <property type="evidence" value="ECO:0007669"/>
    <property type="project" value="TreeGrafter"/>
</dbReference>
<reference evidence="4" key="3">
    <citation type="submission" date="2025-09" db="UniProtKB">
        <authorList>
            <consortium name="Ensembl"/>
        </authorList>
    </citation>
    <scope>IDENTIFICATION</scope>
</reference>
<keyword evidence="1" id="KW-0732">Signal</keyword>
<dbReference type="GO" id="GO:0005886">
    <property type="term" value="C:plasma membrane"/>
    <property type="evidence" value="ECO:0007669"/>
    <property type="project" value="TreeGrafter"/>
</dbReference>
<dbReference type="SUPFAM" id="SSF48726">
    <property type="entry name" value="Immunoglobulin"/>
    <property type="match status" value="1"/>
</dbReference>
<proteinExistence type="predicted"/>
<dbReference type="Pfam" id="PF07686">
    <property type="entry name" value="V-set"/>
    <property type="match status" value="1"/>
</dbReference>
<accession>A0A8C9V002</accession>
<evidence type="ECO:0000256" key="2">
    <source>
        <dbReference type="ARBA" id="ARBA00022859"/>
    </source>
</evidence>
<evidence type="ECO:0000259" key="3">
    <source>
        <dbReference type="PROSITE" id="PS50835"/>
    </source>
</evidence>
<dbReference type="InterPro" id="IPR050413">
    <property type="entry name" value="TCR_beta_variable"/>
</dbReference>
<evidence type="ECO:0000313" key="4">
    <source>
        <dbReference type="Ensembl" id="ENSSFOP00015010359.2"/>
    </source>
</evidence>
<dbReference type="GeneTree" id="ENSGT01070000255640"/>